<dbReference type="Pfam" id="PF01453">
    <property type="entry name" value="B_lectin"/>
    <property type="match status" value="1"/>
</dbReference>
<evidence type="ECO:0000259" key="20">
    <source>
        <dbReference type="PROSITE" id="PS50011"/>
    </source>
</evidence>
<dbReference type="Gene3D" id="2.90.10.10">
    <property type="entry name" value="Bulb-type lectin domain"/>
    <property type="match status" value="1"/>
</dbReference>
<dbReference type="Proteomes" id="UP001157418">
    <property type="component" value="Unassembled WGS sequence"/>
</dbReference>
<organism evidence="22 23">
    <name type="scientific">Lactuca virosa</name>
    <dbReference type="NCBI Taxonomy" id="75947"/>
    <lineage>
        <taxon>Eukaryota</taxon>
        <taxon>Viridiplantae</taxon>
        <taxon>Streptophyta</taxon>
        <taxon>Embryophyta</taxon>
        <taxon>Tracheophyta</taxon>
        <taxon>Spermatophyta</taxon>
        <taxon>Magnoliopsida</taxon>
        <taxon>eudicotyledons</taxon>
        <taxon>Gunneridae</taxon>
        <taxon>Pentapetalae</taxon>
        <taxon>asterids</taxon>
        <taxon>campanulids</taxon>
        <taxon>Asterales</taxon>
        <taxon>Asteraceae</taxon>
        <taxon>Cichorioideae</taxon>
        <taxon>Cichorieae</taxon>
        <taxon>Lactucinae</taxon>
        <taxon>Lactuca</taxon>
    </lineage>
</organism>
<evidence type="ECO:0000256" key="9">
    <source>
        <dbReference type="ARBA" id="ARBA00022777"/>
    </source>
</evidence>
<feature type="transmembrane region" description="Helical" evidence="19">
    <location>
        <begin position="395"/>
        <end position="417"/>
    </location>
</feature>
<evidence type="ECO:0000313" key="22">
    <source>
        <dbReference type="EMBL" id="CAH1427278.1"/>
    </source>
</evidence>
<dbReference type="Pfam" id="PF11883">
    <property type="entry name" value="DUF3403"/>
    <property type="match status" value="1"/>
</dbReference>
<dbReference type="InterPro" id="IPR000719">
    <property type="entry name" value="Prot_kinase_dom"/>
</dbReference>
<evidence type="ECO:0000313" key="23">
    <source>
        <dbReference type="Proteomes" id="UP001157418"/>
    </source>
</evidence>
<dbReference type="FunFam" id="3.30.200.20:FF:000330">
    <property type="entry name" value="G-type lectin S-receptor-like serine/threonine-protein kinase At4g03230"/>
    <property type="match status" value="1"/>
</dbReference>
<dbReference type="InterPro" id="IPR003609">
    <property type="entry name" value="Pan_app"/>
</dbReference>
<dbReference type="PANTHER" id="PTHR27002">
    <property type="entry name" value="RECEPTOR-LIKE SERINE/THREONINE-PROTEIN KINASE SD1-8"/>
    <property type="match status" value="1"/>
</dbReference>
<dbReference type="Pfam" id="PF08276">
    <property type="entry name" value="PAN_2"/>
    <property type="match status" value="1"/>
</dbReference>
<proteinExistence type="inferred from homology"/>
<dbReference type="GO" id="GO:0005524">
    <property type="term" value="F:ATP binding"/>
    <property type="evidence" value="ECO:0007669"/>
    <property type="project" value="UniProtKB-KW"/>
</dbReference>
<dbReference type="SUPFAM" id="SSF51110">
    <property type="entry name" value="alpha-D-mannose-specific plant lectins"/>
    <property type="match status" value="1"/>
</dbReference>
<evidence type="ECO:0000256" key="7">
    <source>
        <dbReference type="ARBA" id="ARBA00022734"/>
    </source>
</evidence>
<dbReference type="PROSITE" id="PS50011">
    <property type="entry name" value="PROTEIN_KINASE_DOM"/>
    <property type="match status" value="1"/>
</dbReference>
<keyword evidence="5 19" id="KW-0812">Transmembrane</keyword>
<dbReference type="InterPro" id="IPR001480">
    <property type="entry name" value="Bulb-type_lectin_dom"/>
</dbReference>
<evidence type="ECO:0000256" key="15">
    <source>
        <dbReference type="ARBA" id="ARBA00023180"/>
    </source>
</evidence>
<comment type="similarity">
    <text evidence="18">Belongs to the protein kinase superfamily. Ser/Thr protein kinase family.</text>
</comment>
<keyword evidence="3 18" id="KW-0723">Serine/threonine-protein kinase</keyword>
<keyword evidence="15" id="KW-0325">Glycoprotein</keyword>
<dbReference type="GO" id="GO:0004674">
    <property type="term" value="F:protein serine/threonine kinase activity"/>
    <property type="evidence" value="ECO:0007669"/>
    <property type="project" value="UniProtKB-KW"/>
</dbReference>
<dbReference type="SMART" id="SM00108">
    <property type="entry name" value="B_lectin"/>
    <property type="match status" value="1"/>
</dbReference>
<keyword evidence="4 18" id="KW-0808">Transferase</keyword>
<comment type="subcellular location">
    <subcellularLocation>
        <location evidence="1">Cell membrane</location>
        <topology evidence="1">Single-pass type I membrane protein</topology>
    </subcellularLocation>
</comment>
<evidence type="ECO:0000256" key="18">
    <source>
        <dbReference type="PIRNR" id="PIRNR000641"/>
    </source>
</evidence>
<evidence type="ECO:0000256" key="6">
    <source>
        <dbReference type="ARBA" id="ARBA00022729"/>
    </source>
</evidence>
<dbReference type="GO" id="GO:0030246">
    <property type="term" value="F:carbohydrate binding"/>
    <property type="evidence" value="ECO:0007669"/>
    <property type="project" value="UniProtKB-KW"/>
</dbReference>
<dbReference type="InterPro" id="IPR036426">
    <property type="entry name" value="Bulb-type_lectin_dom_sf"/>
</dbReference>
<evidence type="ECO:0000256" key="11">
    <source>
        <dbReference type="ARBA" id="ARBA00022989"/>
    </source>
</evidence>
<dbReference type="Pfam" id="PF07714">
    <property type="entry name" value="PK_Tyr_Ser-Thr"/>
    <property type="match status" value="1"/>
</dbReference>
<comment type="catalytic activity">
    <reaction evidence="17 18">
        <text>L-seryl-[protein] + ATP = O-phospho-L-seryl-[protein] + ADP + H(+)</text>
        <dbReference type="Rhea" id="RHEA:17989"/>
        <dbReference type="Rhea" id="RHEA-COMP:9863"/>
        <dbReference type="Rhea" id="RHEA-COMP:11604"/>
        <dbReference type="ChEBI" id="CHEBI:15378"/>
        <dbReference type="ChEBI" id="CHEBI:29999"/>
        <dbReference type="ChEBI" id="CHEBI:30616"/>
        <dbReference type="ChEBI" id="CHEBI:83421"/>
        <dbReference type="ChEBI" id="CHEBI:456216"/>
        <dbReference type="EC" id="2.7.11.1"/>
    </reaction>
</comment>
<dbReference type="FunFam" id="1.10.510.10:FF:001023">
    <property type="entry name" value="Os07g0541700 protein"/>
    <property type="match status" value="1"/>
</dbReference>
<feature type="domain" description="Protein kinase" evidence="20">
    <location>
        <begin position="477"/>
        <end position="714"/>
    </location>
</feature>
<dbReference type="Gene3D" id="1.10.510.10">
    <property type="entry name" value="Transferase(Phosphotransferase) domain 1"/>
    <property type="match status" value="1"/>
</dbReference>
<evidence type="ECO:0000256" key="1">
    <source>
        <dbReference type="ARBA" id="ARBA00004251"/>
    </source>
</evidence>
<gene>
    <name evidence="22" type="ORF">LVIROSA_LOCUS14302</name>
</gene>
<keyword evidence="10 18" id="KW-0067">ATP-binding</keyword>
<feature type="domain" description="Bulb-type lectin" evidence="21">
    <location>
        <begin position="24"/>
        <end position="147"/>
    </location>
</feature>
<name>A0AAU9MRK7_9ASTR</name>
<reference evidence="22 23" key="1">
    <citation type="submission" date="2022-01" db="EMBL/GenBank/DDBJ databases">
        <authorList>
            <person name="Xiong W."/>
            <person name="Schranz E."/>
        </authorList>
    </citation>
    <scope>NUCLEOTIDE SEQUENCE [LARGE SCALE GENOMIC DNA]</scope>
</reference>
<dbReference type="SMART" id="SM00220">
    <property type="entry name" value="S_TKc"/>
    <property type="match status" value="1"/>
</dbReference>
<comment type="caution">
    <text evidence="22">The sequence shown here is derived from an EMBL/GenBank/DDBJ whole genome shotgun (WGS) entry which is preliminary data.</text>
</comment>
<comment type="catalytic activity">
    <reaction evidence="16 18">
        <text>L-threonyl-[protein] + ATP = O-phospho-L-threonyl-[protein] + ADP + H(+)</text>
        <dbReference type="Rhea" id="RHEA:46608"/>
        <dbReference type="Rhea" id="RHEA-COMP:11060"/>
        <dbReference type="Rhea" id="RHEA-COMP:11605"/>
        <dbReference type="ChEBI" id="CHEBI:15378"/>
        <dbReference type="ChEBI" id="CHEBI:30013"/>
        <dbReference type="ChEBI" id="CHEBI:30616"/>
        <dbReference type="ChEBI" id="CHEBI:61977"/>
        <dbReference type="ChEBI" id="CHEBI:456216"/>
        <dbReference type="EC" id="2.7.11.1"/>
    </reaction>
</comment>
<keyword evidence="2" id="KW-1003">Cell membrane</keyword>
<evidence type="ECO:0000256" key="16">
    <source>
        <dbReference type="ARBA" id="ARBA00047899"/>
    </source>
</evidence>
<accession>A0AAU9MRK7</accession>
<keyword evidence="7" id="KW-0430">Lectin</keyword>
<dbReference type="PANTHER" id="PTHR27002:SF548">
    <property type="entry name" value="RECEPTOR-LIKE SERINE_THREONINE-PROTEIN KINASE"/>
    <property type="match status" value="1"/>
</dbReference>
<dbReference type="InterPro" id="IPR024171">
    <property type="entry name" value="SRK-like_kinase"/>
</dbReference>
<evidence type="ECO:0000256" key="13">
    <source>
        <dbReference type="ARBA" id="ARBA00023157"/>
    </source>
</evidence>
<keyword evidence="12 19" id="KW-0472">Membrane</keyword>
<evidence type="ECO:0000256" key="2">
    <source>
        <dbReference type="ARBA" id="ARBA00022475"/>
    </source>
</evidence>
<dbReference type="GO" id="GO:0005886">
    <property type="term" value="C:plasma membrane"/>
    <property type="evidence" value="ECO:0007669"/>
    <property type="project" value="UniProtKB-SubCell"/>
</dbReference>
<sequence>MNILIIFIIVCTNLIINCFLATGVSTIKIGDQLNLTSQLLSPISRFTLGFFTINATNHTYLGIWYTNDLDFTKVWVANPSTPIRSSFGVLMIHPDTRRLIISTGGTTLLNISDSQYTSSPNLTATLEETGNFQLKNQETDDQTLWQSFDYPTNVLLPGMKLGVDLRTERSWNLTSWMSDEIPDSGAFTLSWEPTGKTSQRFMIRRRGQPYWTSGNLNNQIFPYMFQLNIPYSRTIYNLSFVYSHEERYFSFHDISGYLPMWVLNPGGQVHDNDNIGVWTPEFCYGYDSDGCVADSNMLQYRSENDKFSSIKGDFARDMTRVSYDDNSSLSISDCMVRCWNDCSCLGFITSTNGTTCNTWYGTKSINNFSIDPERNAAPKYVLVSSNLGKENAKKWIWAPVVASIILLLFCLALLWYLKKSKLGREEENRKKRDDEYFLEPMASDNFKDATNLESNGRKGTDLVVFSFAAIATATNEFASENKLGEGGFGPVYKGKLSDEQEIAIKRLSITSGQGLVEFKNELVLIAKLQHRNLVRVLGCCISGEEKMLIYEYMPNKSLGFFIFDETRKTLLDWPKRWNIIEGISQGLLYLHKYSRTRVIHRDMKASNDCWNIAWELWLKGDALVLEDQTLTNTHVIHQLLRTIHVALLCIQENALDRPEMSDVISMLNNDTMSLPVPKQPTFFIGRSVLKSTSVERKLEDYSVNNMTITVMEAQ</sequence>
<evidence type="ECO:0000259" key="21">
    <source>
        <dbReference type="PROSITE" id="PS50927"/>
    </source>
</evidence>
<evidence type="ECO:0000256" key="14">
    <source>
        <dbReference type="ARBA" id="ARBA00023170"/>
    </source>
</evidence>
<keyword evidence="8 18" id="KW-0547">Nucleotide-binding</keyword>
<keyword evidence="6" id="KW-0732">Signal</keyword>
<dbReference type="EMBL" id="CAKMRJ010002223">
    <property type="protein sequence ID" value="CAH1427278.1"/>
    <property type="molecule type" value="Genomic_DNA"/>
</dbReference>
<dbReference type="InterPro" id="IPR021820">
    <property type="entry name" value="S-locus_recpt_kinase_C"/>
</dbReference>
<dbReference type="SUPFAM" id="SSF56112">
    <property type="entry name" value="Protein kinase-like (PK-like)"/>
    <property type="match status" value="1"/>
</dbReference>
<keyword evidence="11 19" id="KW-1133">Transmembrane helix</keyword>
<dbReference type="PIRSF" id="PIRSF000641">
    <property type="entry name" value="SRK"/>
    <property type="match status" value="1"/>
</dbReference>
<dbReference type="AlphaFoldDB" id="A0AAU9MRK7"/>
<protein>
    <recommendedName>
        <fullName evidence="18">Receptor-like serine/threonine-protein kinase</fullName>
        <ecNumber evidence="18">2.7.11.1</ecNumber>
    </recommendedName>
</protein>
<dbReference type="InterPro" id="IPR011009">
    <property type="entry name" value="Kinase-like_dom_sf"/>
</dbReference>
<evidence type="ECO:0000256" key="3">
    <source>
        <dbReference type="ARBA" id="ARBA00022527"/>
    </source>
</evidence>
<dbReference type="InterPro" id="IPR001245">
    <property type="entry name" value="Ser-Thr/Tyr_kinase_cat_dom"/>
</dbReference>
<evidence type="ECO:0000256" key="12">
    <source>
        <dbReference type="ARBA" id="ARBA00023136"/>
    </source>
</evidence>
<keyword evidence="13" id="KW-1015">Disulfide bond</keyword>
<evidence type="ECO:0000256" key="4">
    <source>
        <dbReference type="ARBA" id="ARBA00022679"/>
    </source>
</evidence>
<evidence type="ECO:0000256" key="10">
    <source>
        <dbReference type="ARBA" id="ARBA00022840"/>
    </source>
</evidence>
<evidence type="ECO:0000256" key="19">
    <source>
        <dbReference type="SAM" id="Phobius"/>
    </source>
</evidence>
<keyword evidence="9 18" id="KW-0418">Kinase</keyword>
<evidence type="ECO:0000256" key="8">
    <source>
        <dbReference type="ARBA" id="ARBA00022741"/>
    </source>
</evidence>
<keyword evidence="14" id="KW-0675">Receptor</keyword>
<keyword evidence="23" id="KW-1185">Reference proteome</keyword>
<dbReference type="Gene3D" id="3.30.200.20">
    <property type="entry name" value="Phosphorylase Kinase, domain 1"/>
    <property type="match status" value="1"/>
</dbReference>
<dbReference type="EC" id="2.7.11.1" evidence="18"/>
<dbReference type="PROSITE" id="PS50927">
    <property type="entry name" value="BULB_LECTIN"/>
    <property type="match status" value="1"/>
</dbReference>
<evidence type="ECO:0000256" key="17">
    <source>
        <dbReference type="ARBA" id="ARBA00048679"/>
    </source>
</evidence>
<evidence type="ECO:0000256" key="5">
    <source>
        <dbReference type="ARBA" id="ARBA00022692"/>
    </source>
</evidence>